<evidence type="ECO:0000256" key="2">
    <source>
        <dbReference type="ARBA" id="ARBA00012334"/>
    </source>
</evidence>
<dbReference type="Gene3D" id="3.30.930.10">
    <property type="entry name" value="Bira Bifunctional Protein, Domain 2"/>
    <property type="match status" value="1"/>
</dbReference>
<dbReference type="InterPro" id="IPR004143">
    <property type="entry name" value="BPL_LPL_catalytic"/>
</dbReference>
<evidence type="ECO:0000256" key="1">
    <source>
        <dbReference type="ARBA" id="ARBA00004821"/>
    </source>
</evidence>
<dbReference type="PANTHER" id="PTHR10993">
    <property type="entry name" value="OCTANOYLTRANSFERASE"/>
    <property type="match status" value="1"/>
</dbReference>
<evidence type="ECO:0000256" key="4">
    <source>
        <dbReference type="ARBA" id="ARBA00023315"/>
    </source>
</evidence>
<dbReference type="GO" id="GO:0033819">
    <property type="term" value="F:lipoyl(octanoyl) transferase activity"/>
    <property type="evidence" value="ECO:0007669"/>
    <property type="project" value="UniProtKB-EC"/>
</dbReference>
<dbReference type="InterPro" id="IPR000544">
    <property type="entry name" value="Octanoyltransferase"/>
</dbReference>
<dbReference type="InterPro" id="IPR020605">
    <property type="entry name" value="Octanoyltransferase_CS"/>
</dbReference>
<keyword evidence="3" id="KW-0808">Transferase</keyword>
<sequence>MAGPYNIQDLGKSHYNDTWDLQKQLQSERISGQIDDQLLLVEHFPVYTLGKNAPREHLLVEESDKIAIIQTDRGGNITFHGPGQLVGYPILDLNQYKRSVSWYMRELEQLIIDLLAEYDIKAGRKKGLTGTWVKDRKIGAMGVRISKWVTMHGFSLNVNPDLNYYQGIIPCGISEYGVTSMADLLGNDIPNMSEIKETLVKHFITRFSIY</sequence>
<dbReference type="PROSITE" id="PS51733">
    <property type="entry name" value="BPL_LPL_CATALYTIC"/>
    <property type="match status" value="1"/>
</dbReference>
<dbReference type="HAMAP" id="MF_00013">
    <property type="entry name" value="LipB"/>
    <property type="match status" value="1"/>
</dbReference>
<dbReference type="CDD" id="cd16444">
    <property type="entry name" value="LipB"/>
    <property type="match status" value="1"/>
</dbReference>
<evidence type="ECO:0000256" key="3">
    <source>
        <dbReference type="ARBA" id="ARBA00022679"/>
    </source>
</evidence>
<dbReference type="EC" id="2.3.1.181" evidence="2"/>
<reference evidence="6" key="1">
    <citation type="submission" date="2018-05" db="EMBL/GenBank/DDBJ databases">
        <authorList>
            <person name="Lanie J.A."/>
            <person name="Ng W.-L."/>
            <person name="Kazmierczak K.M."/>
            <person name="Andrzejewski T.M."/>
            <person name="Davidsen T.M."/>
            <person name="Wayne K.J."/>
            <person name="Tettelin H."/>
            <person name="Glass J.I."/>
            <person name="Rusch D."/>
            <person name="Podicherti R."/>
            <person name="Tsui H.-C.T."/>
            <person name="Winkler M.E."/>
        </authorList>
    </citation>
    <scope>NUCLEOTIDE SEQUENCE</scope>
</reference>
<protein>
    <recommendedName>
        <fullName evidence="2">lipoyl(octanoyl) transferase</fullName>
        <ecNumber evidence="2">2.3.1.181</ecNumber>
    </recommendedName>
</protein>
<dbReference type="SUPFAM" id="SSF55681">
    <property type="entry name" value="Class II aaRS and biotin synthetases"/>
    <property type="match status" value="1"/>
</dbReference>
<dbReference type="GO" id="GO:0009249">
    <property type="term" value="P:protein lipoylation"/>
    <property type="evidence" value="ECO:0007669"/>
    <property type="project" value="InterPro"/>
</dbReference>
<dbReference type="PANTHER" id="PTHR10993:SF7">
    <property type="entry name" value="LIPOYLTRANSFERASE 2, MITOCHONDRIAL-RELATED"/>
    <property type="match status" value="1"/>
</dbReference>
<proteinExistence type="inferred from homology"/>
<comment type="pathway">
    <text evidence="1">Protein modification; protein lipoylation via endogenous pathway; protein N(6)-(lipoyl)lysine from octanoyl-[acyl-carrier-protein]: step 1/2.</text>
</comment>
<feature type="domain" description="BPL/LPL catalytic" evidence="5">
    <location>
        <begin position="32"/>
        <end position="210"/>
    </location>
</feature>
<dbReference type="PIRSF" id="PIRSF016262">
    <property type="entry name" value="LPLase"/>
    <property type="match status" value="1"/>
</dbReference>
<dbReference type="NCBIfam" id="TIGR00214">
    <property type="entry name" value="lipB"/>
    <property type="match status" value="1"/>
</dbReference>
<keyword evidence="4" id="KW-0012">Acyltransferase</keyword>
<dbReference type="NCBIfam" id="NF010925">
    <property type="entry name" value="PRK14345.1"/>
    <property type="match status" value="1"/>
</dbReference>
<evidence type="ECO:0000259" key="5">
    <source>
        <dbReference type="PROSITE" id="PS51733"/>
    </source>
</evidence>
<dbReference type="EMBL" id="UINC01064256">
    <property type="protein sequence ID" value="SVB92752.1"/>
    <property type="molecule type" value="Genomic_DNA"/>
</dbReference>
<dbReference type="AlphaFoldDB" id="A0A382I096"/>
<dbReference type="PROSITE" id="PS01313">
    <property type="entry name" value="LIPB"/>
    <property type="match status" value="1"/>
</dbReference>
<name>A0A382I096_9ZZZZ</name>
<organism evidence="6">
    <name type="scientific">marine metagenome</name>
    <dbReference type="NCBI Taxonomy" id="408172"/>
    <lineage>
        <taxon>unclassified sequences</taxon>
        <taxon>metagenomes</taxon>
        <taxon>ecological metagenomes</taxon>
    </lineage>
</organism>
<dbReference type="Pfam" id="PF21948">
    <property type="entry name" value="LplA-B_cat"/>
    <property type="match status" value="1"/>
</dbReference>
<dbReference type="UniPathway" id="UPA00538">
    <property type="reaction ID" value="UER00592"/>
</dbReference>
<evidence type="ECO:0000313" key="6">
    <source>
        <dbReference type="EMBL" id="SVB92752.1"/>
    </source>
</evidence>
<accession>A0A382I096</accession>
<dbReference type="InterPro" id="IPR045864">
    <property type="entry name" value="aa-tRNA-synth_II/BPL/LPL"/>
</dbReference>
<gene>
    <name evidence="6" type="ORF">METZ01_LOCUS245606</name>
</gene>